<feature type="transmembrane region" description="Helical" evidence="1">
    <location>
        <begin position="460"/>
        <end position="477"/>
    </location>
</feature>
<evidence type="ECO:0000256" key="1">
    <source>
        <dbReference type="SAM" id="Phobius"/>
    </source>
</evidence>
<keyword evidence="1" id="KW-0812">Transmembrane</keyword>
<feature type="transmembrane region" description="Helical" evidence="1">
    <location>
        <begin position="437"/>
        <end position="454"/>
    </location>
</feature>
<dbReference type="EMBL" id="MNAD01001519">
    <property type="protein sequence ID" value="OJT04669.1"/>
    <property type="molecule type" value="Genomic_DNA"/>
</dbReference>
<protein>
    <recommendedName>
        <fullName evidence="4">Transmembrane protein</fullName>
    </recommendedName>
</protein>
<feature type="transmembrane region" description="Helical" evidence="1">
    <location>
        <begin position="375"/>
        <end position="396"/>
    </location>
</feature>
<accession>A0A1M2VAQ9</accession>
<keyword evidence="3" id="KW-1185">Reference proteome</keyword>
<evidence type="ECO:0000313" key="2">
    <source>
        <dbReference type="EMBL" id="OJT04669.1"/>
    </source>
</evidence>
<reference evidence="2 3" key="1">
    <citation type="submission" date="2016-10" db="EMBL/GenBank/DDBJ databases">
        <title>Genome sequence of the basidiomycete white-rot fungus Trametes pubescens.</title>
        <authorList>
            <person name="Makela M.R."/>
            <person name="Granchi Z."/>
            <person name="Peng M."/>
            <person name="De Vries R.P."/>
            <person name="Grigoriev I."/>
            <person name="Riley R."/>
            <person name="Hilden K."/>
        </authorList>
    </citation>
    <scope>NUCLEOTIDE SEQUENCE [LARGE SCALE GENOMIC DNA]</scope>
    <source>
        <strain evidence="2 3">FBCC735</strain>
    </source>
</reference>
<keyword evidence="1" id="KW-1133">Transmembrane helix</keyword>
<evidence type="ECO:0000313" key="3">
    <source>
        <dbReference type="Proteomes" id="UP000184267"/>
    </source>
</evidence>
<proteinExistence type="predicted"/>
<dbReference type="AlphaFoldDB" id="A0A1M2VAQ9"/>
<name>A0A1M2VAQ9_TRAPU</name>
<evidence type="ECO:0008006" key="4">
    <source>
        <dbReference type="Google" id="ProtNLM"/>
    </source>
</evidence>
<keyword evidence="1" id="KW-0472">Membrane</keyword>
<dbReference type="OrthoDB" id="2674421at2759"/>
<organism evidence="2 3">
    <name type="scientific">Trametes pubescens</name>
    <name type="common">White-rot fungus</name>
    <dbReference type="NCBI Taxonomy" id="154538"/>
    <lineage>
        <taxon>Eukaryota</taxon>
        <taxon>Fungi</taxon>
        <taxon>Dikarya</taxon>
        <taxon>Basidiomycota</taxon>
        <taxon>Agaricomycotina</taxon>
        <taxon>Agaricomycetes</taxon>
        <taxon>Polyporales</taxon>
        <taxon>Polyporaceae</taxon>
        <taxon>Trametes</taxon>
    </lineage>
</organism>
<comment type="caution">
    <text evidence="2">The sequence shown here is derived from an EMBL/GenBank/DDBJ whole genome shotgun (WGS) entry which is preliminary data.</text>
</comment>
<dbReference type="Proteomes" id="UP000184267">
    <property type="component" value="Unassembled WGS sequence"/>
</dbReference>
<sequence length="501" mass="56801">MPALAVDDSRSYGSGSLDCIVHHHNLLAGPDEKLPDYCEPAEVIPITPSQNDRYERQALVTPEYMTITRGLYSSVALPEPPYLAKGWVPQINPEGSSYRINAERHIVVDVPMERSDTVLYWADRVYLQTKALDIALPEEYELYLNPDSEGKTCKYYFVDHQNLTVFWLNDIDPYHHDIDLSPACSVSHMKYLLQEQYWKHVEYFPHRAVPKKLRNELISIFMHARADLLTSTMSTFPYSATECEQFLQILKSDIDGDEYSTWIIARLWATISRHRYHTFYGEDYARLSRDQRRYDKAATQQSTLLEACCILLFNMPKRRVDEMALLFVDEIAFSKHWREYATSVLKEWRESCVMAMGSAIIGATSALRPTNPASAAFGTISVAFALYAVAAGALLLQRYADAEKFSASITADHLSKIEHPTLGFHPVATVYTLPRGLAFWSLIFLAGHLLTAFVDLKGVFVLTPAIALSMIFILYLIKANAILRIGFNVENAAEKEEAAAQ</sequence>
<dbReference type="OMA" id="VEYFPHR"/>
<gene>
    <name evidence="2" type="ORF">TRAPUB_4463</name>
</gene>